<evidence type="ECO:0000313" key="2">
    <source>
        <dbReference type="EMBL" id="WMV42186.1"/>
    </source>
</evidence>
<gene>
    <name evidence="2" type="ORF">MTR67_035571</name>
</gene>
<feature type="region of interest" description="Disordered" evidence="1">
    <location>
        <begin position="45"/>
        <end position="66"/>
    </location>
</feature>
<evidence type="ECO:0000313" key="3">
    <source>
        <dbReference type="Proteomes" id="UP001234989"/>
    </source>
</evidence>
<protein>
    <submittedName>
        <fullName evidence="2">Uncharacterized protein</fullName>
    </submittedName>
</protein>
<dbReference type="Gene3D" id="3.60.10.10">
    <property type="entry name" value="Endonuclease/exonuclease/phosphatase"/>
    <property type="match status" value="1"/>
</dbReference>
<accession>A0AAF0UAL3</accession>
<dbReference type="AlphaFoldDB" id="A0AAF0UAL3"/>
<dbReference type="SUPFAM" id="SSF56219">
    <property type="entry name" value="DNase I-like"/>
    <property type="match status" value="1"/>
</dbReference>
<keyword evidence="3" id="KW-1185">Reference proteome</keyword>
<sequence>MRSQVQISVDTKALGDFFSSVVASVNRVSYLILVAGERGQISHGVSRGAHKLTQPPRLSKKKREQKGWGGSLALRLKEMVTKRWPFLIFGMLMTHCKNQDFAWYLTGVYASNDIMEREEAWWEIASAKGLISSPWVVSIDFNTVRHPLEKKNCNRINKSMTDFSEFIEDMELIDLDLTCGQFTWKQGDR</sequence>
<name>A0AAF0UAL3_SOLVR</name>
<evidence type="ECO:0000256" key="1">
    <source>
        <dbReference type="SAM" id="MobiDB-lite"/>
    </source>
</evidence>
<reference evidence="2" key="1">
    <citation type="submission" date="2023-08" db="EMBL/GenBank/DDBJ databases">
        <title>A de novo genome assembly of Solanum verrucosum Schlechtendal, a Mexican diploid species geographically isolated from the other diploid A-genome species in potato relatives.</title>
        <authorList>
            <person name="Hosaka K."/>
        </authorList>
    </citation>
    <scope>NUCLEOTIDE SEQUENCE</scope>
    <source>
        <tissue evidence="2">Young leaves</tissue>
    </source>
</reference>
<proteinExistence type="predicted"/>
<organism evidence="2 3">
    <name type="scientific">Solanum verrucosum</name>
    <dbReference type="NCBI Taxonomy" id="315347"/>
    <lineage>
        <taxon>Eukaryota</taxon>
        <taxon>Viridiplantae</taxon>
        <taxon>Streptophyta</taxon>
        <taxon>Embryophyta</taxon>
        <taxon>Tracheophyta</taxon>
        <taxon>Spermatophyta</taxon>
        <taxon>Magnoliopsida</taxon>
        <taxon>eudicotyledons</taxon>
        <taxon>Gunneridae</taxon>
        <taxon>Pentapetalae</taxon>
        <taxon>asterids</taxon>
        <taxon>lamiids</taxon>
        <taxon>Solanales</taxon>
        <taxon>Solanaceae</taxon>
        <taxon>Solanoideae</taxon>
        <taxon>Solaneae</taxon>
        <taxon>Solanum</taxon>
    </lineage>
</organism>
<dbReference type="InterPro" id="IPR036691">
    <property type="entry name" value="Endo/exonu/phosph_ase_sf"/>
</dbReference>
<dbReference type="EMBL" id="CP133619">
    <property type="protein sequence ID" value="WMV42186.1"/>
    <property type="molecule type" value="Genomic_DNA"/>
</dbReference>
<dbReference type="Proteomes" id="UP001234989">
    <property type="component" value="Chromosome 8"/>
</dbReference>